<proteinExistence type="predicted"/>
<dbReference type="HOGENOM" id="CLU_791873_0_0_3"/>
<dbReference type="EMBL" id="CP003653">
    <property type="protein sequence ID" value="AFZ37136.1"/>
    <property type="molecule type" value="Genomic_DNA"/>
</dbReference>
<dbReference type="STRING" id="111780.Sta7437_3638"/>
<organism evidence="1 2">
    <name type="scientific">Stanieria cyanosphaera (strain ATCC 29371 / PCC 7437)</name>
    <dbReference type="NCBI Taxonomy" id="111780"/>
    <lineage>
        <taxon>Bacteria</taxon>
        <taxon>Bacillati</taxon>
        <taxon>Cyanobacteriota</taxon>
        <taxon>Cyanophyceae</taxon>
        <taxon>Pleurocapsales</taxon>
        <taxon>Dermocarpellaceae</taxon>
        <taxon>Stanieria</taxon>
    </lineage>
</organism>
<dbReference type="AlphaFoldDB" id="K9XYE3"/>
<keyword evidence="2" id="KW-1185">Reference proteome</keyword>
<evidence type="ECO:0000313" key="1">
    <source>
        <dbReference type="EMBL" id="AFZ37136.1"/>
    </source>
</evidence>
<dbReference type="Proteomes" id="UP000010473">
    <property type="component" value="Chromosome"/>
</dbReference>
<sequence length="392" mass="45476">MSEEGIFVCYLGEENYYLDREEITMTSLEPTITQSSQTVNEHSQIQLFHEGLKDLLNLNQYLGEKKIEFLSIETPLPLWLKNFTQAIPVYAVGLHLRREYRHFAMGIRALKLKKCDALLIFEAYNQHLLLLLPLLALTGKEIFIMLHGNQQFAIHSQLKYWGLLYLKLYLKLFKRFKVILLELNDDILPTKVQLPSATKIIIPHPLRNDVFPRLKSGERLTENTSIKIGIVGMIRADKPIGKILEKLQKYLQHHSECELIIGTPFGQKPAYLDQINAQIYDTTKEQDYLQLLQQIDILVIHYDRDRYYYRTSGVISDAASCGCYIIASDYPLIKQQIHYPVTIGSTFTDFDELENLINNAIAHLKTHGQDYHWLWREKRNAESIASLLLPSL</sequence>
<dbReference type="eggNOG" id="COG0438">
    <property type="taxonomic scope" value="Bacteria"/>
</dbReference>
<dbReference type="SUPFAM" id="SSF53756">
    <property type="entry name" value="UDP-Glycosyltransferase/glycogen phosphorylase"/>
    <property type="match status" value="1"/>
</dbReference>
<dbReference type="PATRIC" id="fig|111780.3.peg.3766"/>
<dbReference type="Gene3D" id="3.40.50.2000">
    <property type="entry name" value="Glycogen Phosphorylase B"/>
    <property type="match status" value="1"/>
</dbReference>
<gene>
    <name evidence="1" type="ordered locus">Sta7437_3638</name>
</gene>
<protein>
    <recommendedName>
        <fullName evidence="3">Glycosyl transferase group 1</fullName>
    </recommendedName>
</protein>
<name>K9XYE3_STAC7</name>
<evidence type="ECO:0000313" key="2">
    <source>
        <dbReference type="Proteomes" id="UP000010473"/>
    </source>
</evidence>
<dbReference type="KEGG" id="scs:Sta7437_3638"/>
<evidence type="ECO:0008006" key="3">
    <source>
        <dbReference type="Google" id="ProtNLM"/>
    </source>
</evidence>
<reference evidence="2" key="1">
    <citation type="journal article" date="2013" name="Proc. Natl. Acad. Sci. U.S.A.">
        <title>Improving the coverage of the cyanobacterial phylum using diversity-driven genome sequencing.</title>
        <authorList>
            <person name="Shih P.M."/>
            <person name="Wu D."/>
            <person name="Latifi A."/>
            <person name="Axen S.D."/>
            <person name="Fewer D.P."/>
            <person name="Talla E."/>
            <person name="Calteau A."/>
            <person name="Cai F."/>
            <person name="Tandeau de Marsac N."/>
            <person name="Rippka R."/>
            <person name="Herdman M."/>
            <person name="Sivonen K."/>
            <person name="Coursin T."/>
            <person name="Laurent T."/>
            <person name="Goodwin L."/>
            <person name="Nolan M."/>
            <person name="Davenport K.W."/>
            <person name="Han C.S."/>
            <person name="Rubin E.M."/>
            <person name="Eisen J.A."/>
            <person name="Woyke T."/>
            <person name="Gugger M."/>
            <person name="Kerfeld C.A."/>
        </authorList>
    </citation>
    <scope>NUCLEOTIDE SEQUENCE [LARGE SCALE GENOMIC DNA]</scope>
    <source>
        <strain evidence="2">ATCC 29371 / PCC 7437</strain>
    </source>
</reference>
<accession>K9XYE3</accession>